<organism evidence="2 3">
    <name type="scientific">Pseudonocardia ammonioxydans</name>
    <dbReference type="NCBI Taxonomy" id="260086"/>
    <lineage>
        <taxon>Bacteria</taxon>
        <taxon>Bacillati</taxon>
        <taxon>Actinomycetota</taxon>
        <taxon>Actinomycetes</taxon>
        <taxon>Pseudonocardiales</taxon>
        <taxon>Pseudonocardiaceae</taxon>
        <taxon>Pseudonocardia</taxon>
    </lineage>
</organism>
<gene>
    <name evidence="2" type="ORF">SAMN05216207_101361</name>
</gene>
<accession>A0A1I4YDM8</accession>
<dbReference type="InterPro" id="IPR029069">
    <property type="entry name" value="HotDog_dom_sf"/>
</dbReference>
<dbReference type="InterPro" id="IPR006683">
    <property type="entry name" value="Thioestr_dom"/>
</dbReference>
<keyword evidence="3" id="KW-1185">Reference proteome</keyword>
<protein>
    <submittedName>
        <fullName evidence="2">Acyl dehydratase</fullName>
    </submittedName>
</protein>
<dbReference type="RefSeq" id="WP_093342967.1">
    <property type="nucleotide sequence ID" value="NZ_FOUY01000013.1"/>
</dbReference>
<sequence length="306" mass="32822">MTDSITADAPVATASPPGPAPYFEDFEVGQVFSGPARTFSAEVVAAFAELSGDRAALHTEHGRTADGRPLVHGALGLAGFFGWHHEQGLSDHVEAALDTHWDYLAPIHVGDSVTYEMTVVRTRRTSSLRNGVVGRHVVVRNQDGVVVQQGRTSALVTARSAVDDSELRAGRAFGTPAWASALAGRLGNSAAFTRATGTWDGAIGLRFGDDVVQFRVYRGRVLESGRRTPHGPTFVVGASDLTWARLLTGPANDFTVRTMRDEFHTDGDAYEYLRLTAALVALIDEARALVDEARALAGTEHEDGDR</sequence>
<dbReference type="SUPFAM" id="SSF55718">
    <property type="entry name" value="SCP-like"/>
    <property type="match status" value="1"/>
</dbReference>
<dbReference type="OrthoDB" id="9796589at2"/>
<evidence type="ECO:0000313" key="3">
    <source>
        <dbReference type="Proteomes" id="UP000199614"/>
    </source>
</evidence>
<evidence type="ECO:0000313" key="2">
    <source>
        <dbReference type="EMBL" id="SFN36102.1"/>
    </source>
</evidence>
<dbReference type="STRING" id="260086.SAMN05216207_101361"/>
<name>A0A1I4YDM8_PSUAM</name>
<dbReference type="Proteomes" id="UP000199614">
    <property type="component" value="Unassembled WGS sequence"/>
</dbReference>
<feature type="domain" description="Thioesterase" evidence="1">
    <location>
        <begin position="91"/>
        <end position="126"/>
    </location>
</feature>
<dbReference type="Gene3D" id="3.10.129.10">
    <property type="entry name" value="Hotdog Thioesterase"/>
    <property type="match status" value="1"/>
</dbReference>
<evidence type="ECO:0000259" key="1">
    <source>
        <dbReference type="Pfam" id="PF03061"/>
    </source>
</evidence>
<dbReference type="Pfam" id="PF03061">
    <property type="entry name" value="4HBT"/>
    <property type="match status" value="1"/>
</dbReference>
<dbReference type="EMBL" id="FOUY01000013">
    <property type="protein sequence ID" value="SFN36102.1"/>
    <property type="molecule type" value="Genomic_DNA"/>
</dbReference>
<dbReference type="PANTHER" id="PTHR43664:SF1">
    <property type="entry name" value="BETA-METHYLMALYL-COA DEHYDRATASE"/>
    <property type="match status" value="1"/>
</dbReference>
<dbReference type="SUPFAM" id="SSF54637">
    <property type="entry name" value="Thioesterase/thiol ester dehydrase-isomerase"/>
    <property type="match status" value="1"/>
</dbReference>
<reference evidence="2 3" key="1">
    <citation type="submission" date="2016-10" db="EMBL/GenBank/DDBJ databases">
        <authorList>
            <person name="de Groot N.N."/>
        </authorList>
    </citation>
    <scope>NUCLEOTIDE SEQUENCE [LARGE SCALE GENOMIC DNA]</scope>
    <source>
        <strain evidence="2 3">CGMCC 4.1877</strain>
    </source>
</reference>
<proteinExistence type="predicted"/>
<dbReference type="Gene3D" id="3.30.1050.10">
    <property type="entry name" value="SCP2 sterol-binding domain"/>
    <property type="match status" value="1"/>
</dbReference>
<dbReference type="InterPro" id="IPR052342">
    <property type="entry name" value="MCH/BMMD"/>
</dbReference>
<dbReference type="PANTHER" id="PTHR43664">
    <property type="entry name" value="MONOAMINE OXIDASE-RELATED"/>
    <property type="match status" value="1"/>
</dbReference>
<dbReference type="AlphaFoldDB" id="A0A1I4YDM8"/>
<dbReference type="InterPro" id="IPR036527">
    <property type="entry name" value="SCP2_sterol-bd_dom_sf"/>
</dbReference>